<dbReference type="NCBIfam" id="TIGR00247">
    <property type="entry name" value="endolytic transglycosylase MltG"/>
    <property type="match status" value="1"/>
</dbReference>
<keyword evidence="2 7" id="KW-0812">Transmembrane</keyword>
<dbReference type="EC" id="4.2.2.29" evidence="7"/>
<gene>
    <name evidence="7 9" type="primary">mltG</name>
    <name evidence="9" type="ORF">O0R46_04060</name>
</gene>
<organism evidence="9 10">
    <name type="scientific">Peptostreptococcus equinus</name>
    <dbReference type="NCBI Taxonomy" id="3003601"/>
    <lineage>
        <taxon>Bacteria</taxon>
        <taxon>Bacillati</taxon>
        <taxon>Bacillota</taxon>
        <taxon>Clostridia</taxon>
        <taxon>Peptostreptococcales</taxon>
        <taxon>Peptostreptococcaceae</taxon>
        <taxon>Peptostreptococcus</taxon>
    </lineage>
</organism>
<dbReference type="PANTHER" id="PTHR30518">
    <property type="entry name" value="ENDOLYTIC MUREIN TRANSGLYCOSYLASE"/>
    <property type="match status" value="1"/>
</dbReference>
<sequence length="368" mass="42009">MRQYKNPRPKRKKRVRLRIGRVLIVLVVIIALIAGAGKLYNNMAVRAVNPNSKQDIIVEIPDGSSAKSIAKILKDKNLIRNKRVFVNQVENTGKAEKILAGKYKLSQNMDNKTIADKLVNGKIYQDGKKVTIPEGSLSSEIVDILVKNNLGDRDKFTKLFKSPDEFSSKFKFLKNSKITTLEGFLYPETYYIKKGASEKEIFTNMISEFEKNYNKYARDDAQKNKYDFYDTVIMASIVEKEAVNDSDRDIIAGIFYNRLDKNMRLQSDAVLQYGLPERKGRVLFKDLKVKSPYNLYLNNGLPPTPVASPGIKSLKAAANPKKTDYLYFVTNKDGTNSYSKTFKEHKQSADKYRQEMYGDQDKAKSKEN</sequence>
<evidence type="ECO:0000256" key="8">
    <source>
        <dbReference type="SAM" id="MobiDB-lite"/>
    </source>
</evidence>
<keyword evidence="1 7" id="KW-1003">Cell membrane</keyword>
<dbReference type="PANTHER" id="PTHR30518:SF2">
    <property type="entry name" value="ENDOLYTIC MUREIN TRANSGLYCOSYLASE"/>
    <property type="match status" value="1"/>
</dbReference>
<proteinExistence type="inferred from homology"/>
<keyword evidence="3 7" id="KW-1133">Transmembrane helix</keyword>
<dbReference type="InterPro" id="IPR003770">
    <property type="entry name" value="MLTG-like"/>
</dbReference>
<evidence type="ECO:0000256" key="1">
    <source>
        <dbReference type="ARBA" id="ARBA00022475"/>
    </source>
</evidence>
<keyword evidence="4 7" id="KW-0472">Membrane</keyword>
<feature type="compositionally biased region" description="Basic and acidic residues" evidence="8">
    <location>
        <begin position="341"/>
        <end position="368"/>
    </location>
</feature>
<dbReference type="Proteomes" id="UP001164187">
    <property type="component" value="Chromosome"/>
</dbReference>
<dbReference type="Gene3D" id="3.30.160.60">
    <property type="entry name" value="Classic Zinc Finger"/>
    <property type="match status" value="1"/>
</dbReference>
<keyword evidence="10" id="KW-1185">Reference proteome</keyword>
<dbReference type="EMBL" id="CP114052">
    <property type="protein sequence ID" value="WAW15630.1"/>
    <property type="molecule type" value="Genomic_DNA"/>
</dbReference>
<keyword evidence="6 7" id="KW-0961">Cell wall biogenesis/degradation</keyword>
<accession>A0ABY7JUH8</accession>
<evidence type="ECO:0000256" key="6">
    <source>
        <dbReference type="ARBA" id="ARBA00023316"/>
    </source>
</evidence>
<comment type="function">
    <text evidence="7">Functions as a peptidoglycan terminase that cleaves nascent peptidoglycan strands endolytically to terminate their elongation.</text>
</comment>
<comment type="similarity">
    <text evidence="7">Belongs to the transglycosylase MltG family.</text>
</comment>
<keyword evidence="5 7" id="KW-0456">Lyase</keyword>
<evidence type="ECO:0000313" key="10">
    <source>
        <dbReference type="Proteomes" id="UP001164187"/>
    </source>
</evidence>
<evidence type="ECO:0000313" key="9">
    <source>
        <dbReference type="EMBL" id="WAW15630.1"/>
    </source>
</evidence>
<evidence type="ECO:0000256" key="4">
    <source>
        <dbReference type="ARBA" id="ARBA00023136"/>
    </source>
</evidence>
<dbReference type="Pfam" id="PF02618">
    <property type="entry name" value="YceG"/>
    <property type="match status" value="1"/>
</dbReference>
<dbReference type="Gene3D" id="3.30.1490.480">
    <property type="entry name" value="Endolytic murein transglycosylase"/>
    <property type="match status" value="1"/>
</dbReference>
<reference evidence="9" key="1">
    <citation type="submission" date="2022-12" db="EMBL/GenBank/DDBJ databases">
        <title>Peptostreptococcus.</title>
        <authorList>
            <person name="Lee S.H."/>
        </authorList>
    </citation>
    <scope>NUCLEOTIDE SEQUENCE</scope>
    <source>
        <strain evidence="9">CBA3647</strain>
    </source>
</reference>
<protein>
    <recommendedName>
        <fullName evidence="7">Endolytic murein transglycosylase</fullName>
        <ecNumber evidence="7">4.2.2.29</ecNumber>
    </recommendedName>
    <alternativeName>
        <fullName evidence="7">Peptidoglycan lytic transglycosylase</fullName>
    </alternativeName>
    <alternativeName>
        <fullName evidence="7">Peptidoglycan polymerization terminase</fullName>
    </alternativeName>
</protein>
<name>A0ABY7JUH8_9FIRM</name>
<evidence type="ECO:0000256" key="3">
    <source>
        <dbReference type="ARBA" id="ARBA00022989"/>
    </source>
</evidence>
<dbReference type="RefSeq" id="WP_269312306.1">
    <property type="nucleotide sequence ID" value="NZ_CP114052.1"/>
</dbReference>
<feature type="site" description="Important for catalytic activity" evidence="7">
    <location>
        <position position="241"/>
    </location>
</feature>
<feature type="region of interest" description="Disordered" evidence="8">
    <location>
        <begin position="332"/>
        <end position="368"/>
    </location>
</feature>
<comment type="catalytic activity">
    <reaction evidence="7">
        <text>a peptidoglycan chain = a peptidoglycan chain with N-acetyl-1,6-anhydromuramyl-[peptide] at the reducing end + a peptidoglycan chain with N-acetylglucosamine at the non-reducing end.</text>
        <dbReference type="EC" id="4.2.2.29"/>
    </reaction>
</comment>
<evidence type="ECO:0000256" key="7">
    <source>
        <dbReference type="HAMAP-Rule" id="MF_02065"/>
    </source>
</evidence>
<evidence type="ECO:0000256" key="2">
    <source>
        <dbReference type="ARBA" id="ARBA00022692"/>
    </source>
</evidence>
<comment type="subcellular location">
    <subcellularLocation>
        <location evidence="7">Cell membrane</location>
        <topology evidence="7">Single-pass membrane protein</topology>
    </subcellularLocation>
</comment>
<evidence type="ECO:0000256" key="5">
    <source>
        <dbReference type="ARBA" id="ARBA00023239"/>
    </source>
</evidence>
<dbReference type="HAMAP" id="MF_02065">
    <property type="entry name" value="MltG"/>
    <property type="match status" value="1"/>
</dbReference>
<feature type="transmembrane region" description="Helical" evidence="7">
    <location>
        <begin position="21"/>
        <end position="40"/>
    </location>
</feature>
<dbReference type="CDD" id="cd08010">
    <property type="entry name" value="MltG_like"/>
    <property type="match status" value="1"/>
</dbReference>